<reference evidence="1 2" key="1">
    <citation type="submission" date="2015-04" db="EMBL/GenBank/DDBJ databases">
        <authorList>
            <person name="Syromyatnikov M.Y."/>
            <person name="Popov V.N."/>
        </authorList>
    </citation>
    <scope>NUCLEOTIDE SEQUENCE [LARGE SCALE GENOMIC DNA]</scope>
</reference>
<sequence length="59" mass="6914">MTNKFSFNKKELLLKLDILVNVKTFYFLLLPVRKPFQCANFPSRFTQNSSEVKCADLKV</sequence>
<keyword evidence="2" id="KW-1185">Reference proteome</keyword>
<dbReference type="AlphaFoldDB" id="A0A1J1IEW3"/>
<evidence type="ECO:0000313" key="2">
    <source>
        <dbReference type="Proteomes" id="UP000183832"/>
    </source>
</evidence>
<name>A0A1J1IEW3_9DIPT</name>
<organism evidence="1 2">
    <name type="scientific">Clunio marinus</name>
    <dbReference type="NCBI Taxonomy" id="568069"/>
    <lineage>
        <taxon>Eukaryota</taxon>
        <taxon>Metazoa</taxon>
        <taxon>Ecdysozoa</taxon>
        <taxon>Arthropoda</taxon>
        <taxon>Hexapoda</taxon>
        <taxon>Insecta</taxon>
        <taxon>Pterygota</taxon>
        <taxon>Neoptera</taxon>
        <taxon>Endopterygota</taxon>
        <taxon>Diptera</taxon>
        <taxon>Nematocera</taxon>
        <taxon>Chironomoidea</taxon>
        <taxon>Chironomidae</taxon>
        <taxon>Clunio</taxon>
    </lineage>
</organism>
<evidence type="ECO:0000313" key="1">
    <source>
        <dbReference type="EMBL" id="CRK98306.1"/>
    </source>
</evidence>
<protein>
    <submittedName>
        <fullName evidence="1">CLUMA_CG011668, isoform A</fullName>
    </submittedName>
</protein>
<dbReference type="Proteomes" id="UP000183832">
    <property type="component" value="Unassembled WGS sequence"/>
</dbReference>
<accession>A0A1J1IEW3</accession>
<gene>
    <name evidence="1" type="ORF">CLUMA_CG011668</name>
</gene>
<proteinExistence type="predicted"/>
<dbReference type="EMBL" id="CVRI01000047">
    <property type="protein sequence ID" value="CRK98306.1"/>
    <property type="molecule type" value="Genomic_DNA"/>
</dbReference>